<dbReference type="Gene3D" id="3.20.20.140">
    <property type="entry name" value="Metal-dependent hydrolases"/>
    <property type="match status" value="1"/>
</dbReference>
<dbReference type="RefSeq" id="WP_066748594.1">
    <property type="nucleotide sequence ID" value="NZ_CP016757.1"/>
</dbReference>
<evidence type="ECO:0000313" key="3">
    <source>
        <dbReference type="Proteomes" id="UP000093044"/>
    </source>
</evidence>
<dbReference type="InterPro" id="IPR051781">
    <property type="entry name" value="Metallo-dep_Hydrolase"/>
</dbReference>
<sequence length="407" mass="44271">MVTKLFYNAQIFDCTGNEPCDNGWLVTEDETIKEIGEGTAPAFSGAEKVDCRGMTLMPGLIDAHIHLSLFDNDLGNLHRRDYPAMHYVKALRVLKDTLDQGFTTARDAGGADAGFRVAVEQKLVPGPRLTVCGKSISMTGGHADMRYSTELSAPAISPFSAVIADGVAEVQKVAREQLRQGVDHLKIMAGGGCASQADEPDTTQYTIDEMKAVVHEAAAANKKVLAHCYSNNSMKMCADAGVYSIEHGNYLNEETARYLKERGCWLVPTLTTYFYMSEHGEELGIPAYFLRKMKMVRENALEAVHHAVNAGLDIGSGSDVVGDGQYHKNMEIGLKAKVMGAKAAIISATRENARLMKLDKKIGTLEVGKEADLILVAGNPLKNAESITVRDNIKLIIQRGSTYKNIL</sequence>
<evidence type="ECO:0000259" key="1">
    <source>
        <dbReference type="Pfam" id="PF01979"/>
    </source>
</evidence>
<dbReference type="PANTHER" id="PTHR43135">
    <property type="entry name" value="ALPHA-D-RIBOSE 1-METHYLPHOSPHONATE 5-TRIPHOSPHATE DIPHOSPHATASE"/>
    <property type="match status" value="1"/>
</dbReference>
<dbReference type="InterPro" id="IPR006680">
    <property type="entry name" value="Amidohydro-rel"/>
</dbReference>
<dbReference type="GeneID" id="83059319"/>
<feature type="domain" description="Amidohydrolase-related" evidence="1">
    <location>
        <begin position="55"/>
        <end position="400"/>
    </location>
</feature>
<dbReference type="CDD" id="cd01299">
    <property type="entry name" value="Met_dep_hydrolase_A"/>
    <property type="match status" value="1"/>
</dbReference>
<evidence type="ECO:0000313" key="2">
    <source>
        <dbReference type="EMBL" id="ANZ46444.1"/>
    </source>
</evidence>
<dbReference type="EMBL" id="CP016757">
    <property type="protein sequence ID" value="ANZ46444.1"/>
    <property type="molecule type" value="Genomic_DNA"/>
</dbReference>
<organism evidence="2 3">
    <name type="scientific">Cloacibacillus porcorum</name>
    <dbReference type="NCBI Taxonomy" id="1197717"/>
    <lineage>
        <taxon>Bacteria</taxon>
        <taxon>Thermotogati</taxon>
        <taxon>Synergistota</taxon>
        <taxon>Synergistia</taxon>
        <taxon>Synergistales</taxon>
        <taxon>Synergistaceae</taxon>
        <taxon>Cloacibacillus</taxon>
    </lineage>
</organism>
<dbReference type="STRING" id="1197717.BED41_15850"/>
<dbReference type="OrthoDB" id="9802793at2"/>
<proteinExistence type="predicted"/>
<dbReference type="Proteomes" id="UP000093044">
    <property type="component" value="Chromosome"/>
</dbReference>
<protein>
    <recommendedName>
        <fullName evidence="1">Amidohydrolase-related domain-containing protein</fullName>
    </recommendedName>
</protein>
<dbReference type="AlphaFoldDB" id="A0A1B2I8X1"/>
<dbReference type="InterPro" id="IPR057744">
    <property type="entry name" value="OTAase-like"/>
</dbReference>
<accession>A0A1B2I8X1</accession>
<dbReference type="Pfam" id="PF01979">
    <property type="entry name" value="Amidohydro_1"/>
    <property type="match status" value="1"/>
</dbReference>
<dbReference type="PANTHER" id="PTHR43135:SF3">
    <property type="entry name" value="ALPHA-D-RIBOSE 1-METHYLPHOSPHONATE 5-TRIPHOSPHATE DIPHOSPHATASE"/>
    <property type="match status" value="1"/>
</dbReference>
<dbReference type="Gene3D" id="2.30.40.10">
    <property type="entry name" value="Urease, subunit C, domain 1"/>
    <property type="match status" value="1"/>
</dbReference>
<name>A0A1B2I8X1_9BACT</name>
<dbReference type="SUPFAM" id="SSF51556">
    <property type="entry name" value="Metallo-dependent hydrolases"/>
    <property type="match status" value="1"/>
</dbReference>
<dbReference type="InterPro" id="IPR032466">
    <property type="entry name" value="Metal_Hydrolase"/>
</dbReference>
<dbReference type="GO" id="GO:0016810">
    <property type="term" value="F:hydrolase activity, acting on carbon-nitrogen (but not peptide) bonds"/>
    <property type="evidence" value="ECO:0007669"/>
    <property type="project" value="InterPro"/>
</dbReference>
<reference evidence="2" key="1">
    <citation type="submission" date="2016-08" db="EMBL/GenBank/DDBJ databases">
        <title>Complete genome of Cloacibacillus porcorum.</title>
        <authorList>
            <person name="Looft T."/>
            <person name="Bayles D.O."/>
            <person name="Alt D.P."/>
        </authorList>
    </citation>
    <scope>NUCLEOTIDE SEQUENCE [LARGE SCALE GENOMIC DNA]</scope>
    <source>
        <strain evidence="2">CL-84</strain>
    </source>
</reference>
<dbReference type="KEGG" id="cpor:BED41_15850"/>
<keyword evidence="3" id="KW-1185">Reference proteome</keyword>
<dbReference type="InterPro" id="IPR011059">
    <property type="entry name" value="Metal-dep_hydrolase_composite"/>
</dbReference>
<dbReference type="SUPFAM" id="SSF51338">
    <property type="entry name" value="Composite domain of metallo-dependent hydrolases"/>
    <property type="match status" value="1"/>
</dbReference>
<gene>
    <name evidence="2" type="ORF">BED41_15850</name>
</gene>